<evidence type="ECO:0000256" key="2">
    <source>
        <dbReference type="SAM" id="Phobius"/>
    </source>
</evidence>
<sequence>MSIHLSKLNRPEKGTLTLFSQHISNIIVYLVCFYAIINLYSFKYDIPLPRIIRVAAVDIERNFPKLSPWGPGFDREILDEFSNYTDVKLLITPYPTHNKAFEALQKGKADLMLASGYNPENFKNFTSIKAGPVYEQSPALLLHNIRRFELRTPFELCDQTIFVPKHSGLIKIFKDLSDYLVCAPTLITSNDSNHLDPLLELNEDKNFRFHLVEAGAFKPLQPFLHKLRVTDNFGDDLEYRWYWRDDIQGLTEVTEDYWHLISTNGTLENKREIYFGFLPDETDFYDLYSLRKDIREKLPFYRKYILKAAKKYNIDPLLLAAVMYQESRFDPLARSKTGVRGLMQLTKNTADLMGLTSRLDPEQSITGGAKYLRFLWDKLGSRDVDGWNRWLFTLAAYNQGLGHVYDAIEISGYLGKSSGTWRSLKQIFPLLTMPKYHSQTRYGYTRGYEGVDYVDSIRYYYYTMKGLAILPGLEAEYLAPFTVAPPAVGP</sequence>
<dbReference type="Proteomes" id="UP000199053">
    <property type="component" value="Unassembled WGS sequence"/>
</dbReference>
<evidence type="ECO:0000313" key="4">
    <source>
        <dbReference type="EMBL" id="SDL08360.1"/>
    </source>
</evidence>
<dbReference type="InterPro" id="IPR000189">
    <property type="entry name" value="Transglyc_AS"/>
</dbReference>
<dbReference type="STRING" id="246191.SAMN05660337_2022"/>
<dbReference type="InterPro" id="IPR008258">
    <property type="entry name" value="Transglycosylase_SLT_dom_1"/>
</dbReference>
<dbReference type="GO" id="GO:0016020">
    <property type="term" value="C:membrane"/>
    <property type="evidence" value="ECO:0007669"/>
    <property type="project" value="InterPro"/>
</dbReference>
<name>A0A1G9H609_9BACT</name>
<dbReference type="GO" id="GO:0000270">
    <property type="term" value="P:peptidoglycan metabolic process"/>
    <property type="evidence" value="ECO:0007669"/>
    <property type="project" value="InterPro"/>
</dbReference>
<dbReference type="Gene3D" id="3.40.190.10">
    <property type="entry name" value="Periplasmic binding protein-like II"/>
    <property type="match status" value="2"/>
</dbReference>
<dbReference type="GO" id="GO:0008933">
    <property type="term" value="F:peptidoglycan lytic transglycosylase activity"/>
    <property type="evidence" value="ECO:0007669"/>
    <property type="project" value="InterPro"/>
</dbReference>
<organism evidence="4 5">
    <name type="scientific">Maridesulfovibrio ferrireducens</name>
    <dbReference type="NCBI Taxonomy" id="246191"/>
    <lineage>
        <taxon>Bacteria</taxon>
        <taxon>Pseudomonadati</taxon>
        <taxon>Thermodesulfobacteriota</taxon>
        <taxon>Desulfovibrionia</taxon>
        <taxon>Desulfovibrionales</taxon>
        <taxon>Desulfovibrionaceae</taxon>
        <taxon>Maridesulfovibrio</taxon>
    </lineage>
</organism>
<keyword evidence="5" id="KW-1185">Reference proteome</keyword>
<dbReference type="AlphaFoldDB" id="A0A1G9H609"/>
<proteinExistence type="inferred from homology"/>
<dbReference type="PANTHER" id="PTHR37423:SF2">
    <property type="entry name" value="MEMBRANE-BOUND LYTIC MUREIN TRANSGLYCOSYLASE C"/>
    <property type="match status" value="1"/>
</dbReference>
<dbReference type="PROSITE" id="PS00922">
    <property type="entry name" value="TRANSGLYCOSYLASE"/>
    <property type="match status" value="1"/>
</dbReference>
<feature type="domain" description="Transglycosylase SLT" evidence="3">
    <location>
        <begin position="304"/>
        <end position="412"/>
    </location>
</feature>
<dbReference type="Pfam" id="PF01464">
    <property type="entry name" value="SLT"/>
    <property type="match status" value="1"/>
</dbReference>
<protein>
    <submittedName>
        <fullName evidence="4">Membrane-bound lytic murein transglycosylase F</fullName>
    </submittedName>
</protein>
<keyword evidence="2" id="KW-1133">Transmembrane helix</keyword>
<dbReference type="SUPFAM" id="SSF53850">
    <property type="entry name" value="Periplasmic binding protein-like II"/>
    <property type="match status" value="1"/>
</dbReference>
<evidence type="ECO:0000313" key="5">
    <source>
        <dbReference type="Proteomes" id="UP000199053"/>
    </source>
</evidence>
<gene>
    <name evidence="4" type="ORF">SAMN05660337_2022</name>
</gene>
<evidence type="ECO:0000256" key="1">
    <source>
        <dbReference type="ARBA" id="ARBA00007734"/>
    </source>
</evidence>
<keyword evidence="2" id="KW-0472">Membrane</keyword>
<dbReference type="RefSeq" id="WP_244512243.1">
    <property type="nucleotide sequence ID" value="NZ_FNGA01000003.1"/>
</dbReference>
<dbReference type="EMBL" id="FNGA01000003">
    <property type="protein sequence ID" value="SDL08360.1"/>
    <property type="molecule type" value="Genomic_DNA"/>
</dbReference>
<dbReference type="SUPFAM" id="SSF53955">
    <property type="entry name" value="Lysozyme-like"/>
    <property type="match status" value="1"/>
</dbReference>
<dbReference type="Gene3D" id="1.10.530.10">
    <property type="match status" value="1"/>
</dbReference>
<evidence type="ECO:0000259" key="3">
    <source>
        <dbReference type="Pfam" id="PF01464"/>
    </source>
</evidence>
<dbReference type="PANTHER" id="PTHR37423">
    <property type="entry name" value="SOLUBLE LYTIC MUREIN TRANSGLYCOSYLASE-RELATED"/>
    <property type="match status" value="1"/>
</dbReference>
<accession>A0A1G9H609</accession>
<reference evidence="5" key="1">
    <citation type="submission" date="2016-10" db="EMBL/GenBank/DDBJ databases">
        <authorList>
            <person name="Varghese N."/>
            <person name="Submissions S."/>
        </authorList>
    </citation>
    <scope>NUCLEOTIDE SEQUENCE [LARGE SCALE GENOMIC DNA]</scope>
    <source>
        <strain evidence="5">DSM 16995</strain>
    </source>
</reference>
<keyword evidence="2" id="KW-0812">Transmembrane</keyword>
<comment type="similarity">
    <text evidence="1">Belongs to the transglycosylase Slt family.</text>
</comment>
<dbReference type="InterPro" id="IPR023346">
    <property type="entry name" value="Lysozyme-like_dom_sf"/>
</dbReference>
<feature type="transmembrane region" description="Helical" evidence="2">
    <location>
        <begin position="23"/>
        <end position="42"/>
    </location>
</feature>
<dbReference type="CDD" id="cd13403">
    <property type="entry name" value="MLTF-like"/>
    <property type="match status" value="1"/>
</dbReference>